<keyword evidence="2" id="KW-1133">Transmembrane helix</keyword>
<dbReference type="EMBL" id="SOQX01000001">
    <property type="protein sequence ID" value="TDY03800.1"/>
    <property type="molecule type" value="Genomic_DNA"/>
</dbReference>
<evidence type="ECO:0000313" key="5">
    <source>
        <dbReference type="Proteomes" id="UP000294914"/>
    </source>
</evidence>
<feature type="transmembrane region" description="Helical" evidence="2">
    <location>
        <begin position="55"/>
        <end position="75"/>
    </location>
</feature>
<feature type="transmembrane region" description="Helical" evidence="2">
    <location>
        <begin position="524"/>
        <end position="542"/>
    </location>
</feature>
<feature type="transmembrane region" description="Helical" evidence="2">
    <location>
        <begin position="741"/>
        <end position="759"/>
    </location>
</feature>
<feature type="transmembrane region" description="Helical" evidence="2">
    <location>
        <begin position="237"/>
        <end position="261"/>
    </location>
</feature>
<dbReference type="NCBIfam" id="NF037970">
    <property type="entry name" value="vanZ_1"/>
    <property type="match status" value="1"/>
</dbReference>
<dbReference type="InterPro" id="IPR006976">
    <property type="entry name" value="VanZ-like"/>
</dbReference>
<dbReference type="AlphaFoldDB" id="A0A4R8IWC3"/>
<feature type="transmembrane region" description="Helical" evidence="2">
    <location>
        <begin position="267"/>
        <end position="284"/>
    </location>
</feature>
<dbReference type="RefSeq" id="WP_134080375.1">
    <property type="nucleotide sequence ID" value="NZ_SOQX01000001.1"/>
</dbReference>
<feature type="transmembrane region" description="Helical" evidence="2">
    <location>
        <begin position="619"/>
        <end position="636"/>
    </location>
</feature>
<feature type="transmembrane region" description="Helical" evidence="2">
    <location>
        <begin position="717"/>
        <end position="735"/>
    </location>
</feature>
<keyword evidence="2" id="KW-0472">Membrane</keyword>
<feature type="transmembrane region" description="Helical" evidence="2">
    <location>
        <begin position="577"/>
        <end position="599"/>
    </location>
</feature>
<name>A0A4R8IWC3_9GAMM</name>
<feature type="transmembrane region" description="Helical" evidence="2">
    <location>
        <begin position="413"/>
        <end position="434"/>
    </location>
</feature>
<feature type="domain" description="VanZ-like" evidence="3">
    <location>
        <begin position="12"/>
        <end position="135"/>
    </location>
</feature>
<dbReference type="Pfam" id="PF04892">
    <property type="entry name" value="VanZ"/>
    <property type="match status" value="1"/>
</dbReference>
<dbReference type="PANTHER" id="PTHR37422:SF13">
    <property type="entry name" value="LIPOPOLYSACCHARIDE BIOSYNTHESIS PROTEIN PA4999-RELATED"/>
    <property type="match status" value="1"/>
</dbReference>
<feature type="transmembrane region" description="Helical" evidence="2">
    <location>
        <begin position="685"/>
        <end position="710"/>
    </location>
</feature>
<dbReference type="OrthoDB" id="283584at2"/>
<feature type="transmembrane region" description="Helical" evidence="2">
    <location>
        <begin position="120"/>
        <end position="140"/>
    </location>
</feature>
<proteinExistence type="predicted"/>
<feature type="transmembrane region" description="Helical" evidence="2">
    <location>
        <begin position="1045"/>
        <end position="1068"/>
    </location>
</feature>
<evidence type="ECO:0000256" key="2">
    <source>
        <dbReference type="SAM" id="Phobius"/>
    </source>
</evidence>
<reference evidence="4 5" key="1">
    <citation type="submission" date="2019-03" db="EMBL/GenBank/DDBJ databases">
        <title>Genomic Encyclopedia of Type Strains, Phase IV (KMG-IV): sequencing the most valuable type-strain genomes for metagenomic binning, comparative biology and taxonomic classification.</title>
        <authorList>
            <person name="Goeker M."/>
        </authorList>
    </citation>
    <scope>NUCLEOTIDE SEQUENCE [LARGE SCALE GENOMIC DNA]</scope>
    <source>
        <strain evidence="4 5">DSM 16326</strain>
    </source>
</reference>
<organism evidence="4 5">
    <name type="scientific">Thiohalophilus thiocyanatoxydans</name>
    <dbReference type="NCBI Taxonomy" id="381308"/>
    <lineage>
        <taxon>Bacteria</taxon>
        <taxon>Pseudomonadati</taxon>
        <taxon>Pseudomonadota</taxon>
        <taxon>Gammaproteobacteria</taxon>
        <taxon>Thiohalomonadales</taxon>
        <taxon>Thiohalophilaceae</taxon>
        <taxon>Thiohalophilus</taxon>
    </lineage>
</organism>
<feature type="transmembrane region" description="Helical" evidence="2">
    <location>
        <begin position="1074"/>
        <end position="1091"/>
    </location>
</feature>
<dbReference type="Proteomes" id="UP000294914">
    <property type="component" value="Unassembled WGS sequence"/>
</dbReference>
<keyword evidence="2" id="KW-0812">Transmembrane</keyword>
<evidence type="ECO:0000256" key="1">
    <source>
        <dbReference type="SAM" id="MobiDB-lite"/>
    </source>
</evidence>
<evidence type="ECO:0000259" key="3">
    <source>
        <dbReference type="Pfam" id="PF04892"/>
    </source>
</evidence>
<feature type="transmembrane region" description="Helical" evidence="2">
    <location>
        <begin position="351"/>
        <end position="374"/>
    </location>
</feature>
<feature type="transmembrane region" description="Helical" evidence="2">
    <location>
        <begin position="648"/>
        <end position="665"/>
    </location>
</feature>
<dbReference type="PANTHER" id="PTHR37422">
    <property type="entry name" value="TEICHURONIC ACID BIOSYNTHESIS PROTEIN TUAE"/>
    <property type="match status" value="1"/>
</dbReference>
<evidence type="ECO:0000313" key="4">
    <source>
        <dbReference type="EMBL" id="TDY03800.1"/>
    </source>
</evidence>
<feature type="transmembrane region" description="Helical" evidence="2">
    <location>
        <begin position="87"/>
        <end position="108"/>
    </location>
</feature>
<protein>
    <submittedName>
        <fullName evidence="4">VanZ like protein</fullName>
    </submittedName>
</protein>
<feature type="transmembrane region" description="Helical" evidence="2">
    <location>
        <begin position="152"/>
        <end position="173"/>
    </location>
</feature>
<dbReference type="Gene3D" id="2.60.120.260">
    <property type="entry name" value="Galactose-binding domain-like"/>
    <property type="match status" value="1"/>
</dbReference>
<feature type="transmembrane region" description="Helical" evidence="2">
    <location>
        <begin position="386"/>
        <end position="407"/>
    </location>
</feature>
<feature type="transmembrane region" description="Helical" evidence="2">
    <location>
        <begin position="296"/>
        <end position="317"/>
    </location>
</feature>
<comment type="caution">
    <text evidence="4">The sequence shown here is derived from an EMBL/GenBank/DDBJ whole genome shotgun (WGS) entry which is preliminary data.</text>
</comment>
<sequence length="1122" mass="123912">MPRHSWRLAALGYLAVVVYLTLLPFEFSSTSLSDAWAQYLEIRFEAGDRAARQQWVANLLMFLPLGFLLSGWWLYRLQRIDARLAGVLLVSAVCLAVTASVEFLQIWIPNRAPSLTDMSANVIGGLVGALLWQLIRVPVIRTTVRHFLFRRSGVVTWLAIYLAAYVFISWLPLDLMVSKQELSDKLASDQWGWLMAPDGCWQGLRCVTLRGLEIALALPLGLWVACHFKLAAWRRLLFALGAGLLLGLVVETGQLLTVSGIAEGASVWLRALGAGLGAGVWLYRDRFAARYGLLHLHALLLLVLPLYLLMVGSLVLIDAQGLASREAILSQLDALRWLPFYYHYFVPEATAIQSVLLHLGMYSFIGLGGWLWDWRTPGGPQARRSVRFVAIAAGVALLLEASKLLLAGLRPDISAPLLAGVSAGGVYLVLWWWFIPGAGSRSLAAGINNAAQPGHAAEQDSNLNADRMPQTASETPASSPIRWLWFIPVALVCLLALSWPVAGGWLALGLVVCSVGLWYRPDGWALLIPALLPVLFLAPWSGRYFVDEFDLLLAVTVLVLLSHPSRAEHRTVLPGRFAGLIGLFGFSAIVSLVLSLWPLPPLNANTFVDYMSPWNGVRVIKGFVWAVLFYHLLPRSGMPLAELLRRRFVPGMVLGLAGLVLVLLWERATYPGLLNFQSSYRVTGLFADMHAGGPSIETYLLMSLPFVLVWARVRRRVGVWLLAFGLFGAGVYGLIMTYSRAGYVGFAAAGLVLIVGMLIPASRARGSARWLWGLGVALPLLLVAGLWTQTGGGFAEQRLKQVDRDLDVRQDLWRQGLALREPGILPRLMGHGPGSFPGMFRAHNPEGRVPVNLAFLESSQGEGFLRLGKGDSLYLNQRVDLARHTEYRLQIRARGQDNARLGLFVCEKHIKHSFQCQRTVLPVEGEGMSWQSLEWQFNSDELGSGPWFARRGTVLSIANPGDDSLVDIDSLTLRDAGGRDLLRNGDFSRGADHWYFTTDALDTYRLENQWLEVLFDQGWLGLLAFVLLTVYAWFYLAARALNNDLLALGALASVTGALVVGLFSTVFWSPRLMMLFYLILLLFLARTPASIPPRTNAFVRDSSSGEESSVQQKFQSGKASQK</sequence>
<feature type="transmembrane region" description="Helical" evidence="2">
    <location>
        <begin position="771"/>
        <end position="788"/>
    </location>
</feature>
<gene>
    <name evidence="4" type="ORF">EDC23_0170</name>
</gene>
<feature type="compositionally biased region" description="Polar residues" evidence="1">
    <location>
        <begin position="1101"/>
        <end position="1122"/>
    </location>
</feature>
<feature type="region of interest" description="Disordered" evidence="1">
    <location>
        <begin position="1099"/>
        <end position="1122"/>
    </location>
</feature>
<accession>A0A4R8IWC3</accession>
<feature type="transmembrane region" description="Helical" evidence="2">
    <location>
        <begin position="1018"/>
        <end position="1038"/>
    </location>
</feature>
<feature type="transmembrane region" description="Helical" evidence="2">
    <location>
        <begin position="207"/>
        <end position="225"/>
    </location>
</feature>
<dbReference type="InterPro" id="IPR051533">
    <property type="entry name" value="WaaL-like"/>
</dbReference>
<keyword evidence="5" id="KW-1185">Reference proteome</keyword>